<feature type="domain" description="Nudix hydrolase" evidence="4">
    <location>
        <begin position="5"/>
        <end position="136"/>
    </location>
</feature>
<gene>
    <name evidence="5" type="ORF">ACFPM3_06330</name>
</gene>
<dbReference type="Pfam" id="PF00293">
    <property type="entry name" value="NUDIX"/>
    <property type="match status" value="2"/>
</dbReference>
<dbReference type="CDD" id="cd04683">
    <property type="entry name" value="NUDIX_Hydrolase"/>
    <property type="match status" value="1"/>
</dbReference>
<feature type="domain" description="Nudix hydrolase" evidence="4">
    <location>
        <begin position="161"/>
        <end position="294"/>
    </location>
</feature>
<keyword evidence="2" id="KW-0378">Hydrolase</keyword>
<dbReference type="RefSeq" id="WP_345693708.1">
    <property type="nucleotide sequence ID" value="NZ_BAABIT010000001.1"/>
</dbReference>
<dbReference type="SUPFAM" id="SSF55811">
    <property type="entry name" value="Nudix"/>
    <property type="match status" value="2"/>
</dbReference>
<keyword evidence="6" id="KW-1185">Reference proteome</keyword>
<protein>
    <submittedName>
        <fullName evidence="5">NUDIX domain-containing protein</fullName>
    </submittedName>
</protein>
<dbReference type="EMBL" id="JBHSJD010000002">
    <property type="protein sequence ID" value="MFC5021766.1"/>
    <property type="molecule type" value="Genomic_DNA"/>
</dbReference>
<name>A0ABV9X8H1_9ACTN</name>
<evidence type="ECO:0000256" key="1">
    <source>
        <dbReference type="ARBA" id="ARBA00001946"/>
    </source>
</evidence>
<dbReference type="InterPro" id="IPR015797">
    <property type="entry name" value="NUDIX_hydrolase-like_dom_sf"/>
</dbReference>
<dbReference type="Gene3D" id="3.90.79.10">
    <property type="entry name" value="Nucleoside Triphosphate Pyrophosphohydrolase"/>
    <property type="match status" value="2"/>
</dbReference>
<comment type="caution">
    <text evidence="5">The sequence shown here is derived from an EMBL/GenBank/DDBJ whole genome shotgun (WGS) entry which is preliminary data.</text>
</comment>
<dbReference type="PROSITE" id="PS51462">
    <property type="entry name" value="NUDIX"/>
    <property type="match status" value="2"/>
</dbReference>
<dbReference type="PROSITE" id="PS00893">
    <property type="entry name" value="NUDIX_BOX"/>
    <property type="match status" value="1"/>
</dbReference>
<sequence>METDAATATSTAVILTNGHGQYLLHLRDANKPICDAGTWSLIGGAREGEETLDEAMARELHEEAGLTLPRLTPFTTVCAKGPHVPEGRIQVYTGRWDGDADGLPVTEGIMFRWFDVATMAHLTMCPWAYEAILTHQRQSPAAAPAPVPQDPSGATHGGAGAVKNVIGAHLYLERDGHTLLGLRHPEVGYAAEHWHALAGHVERESVRSALVREAAEEAGLLLRPEDLHLVHTVHVLDHAGAEPRIQLFFHATAWSGRPQVREPDRCVRWQWWPLDGLPEQMVPYTRAAIDGIRAGRAYTEMGWE</sequence>
<accession>A0ABV9X8H1</accession>
<dbReference type="PANTHER" id="PTHR43046">
    <property type="entry name" value="GDP-MANNOSE MANNOSYL HYDROLASE"/>
    <property type="match status" value="1"/>
</dbReference>
<reference evidence="6" key="1">
    <citation type="journal article" date="2019" name="Int. J. Syst. Evol. Microbiol.">
        <title>The Global Catalogue of Microorganisms (GCM) 10K type strain sequencing project: providing services to taxonomists for standard genome sequencing and annotation.</title>
        <authorList>
            <consortium name="The Broad Institute Genomics Platform"/>
            <consortium name="The Broad Institute Genome Sequencing Center for Infectious Disease"/>
            <person name="Wu L."/>
            <person name="Ma J."/>
        </authorList>
    </citation>
    <scope>NUCLEOTIDE SEQUENCE [LARGE SCALE GENOMIC DNA]</scope>
    <source>
        <strain evidence="6">CGMCC 4.1648</strain>
    </source>
</reference>
<dbReference type="InterPro" id="IPR020084">
    <property type="entry name" value="NUDIX_hydrolase_CS"/>
</dbReference>
<evidence type="ECO:0000313" key="5">
    <source>
        <dbReference type="EMBL" id="MFC5021766.1"/>
    </source>
</evidence>
<proteinExistence type="predicted"/>
<evidence type="ECO:0000259" key="4">
    <source>
        <dbReference type="PROSITE" id="PS51462"/>
    </source>
</evidence>
<dbReference type="InterPro" id="IPR000086">
    <property type="entry name" value="NUDIX_hydrolase_dom"/>
</dbReference>
<evidence type="ECO:0000256" key="2">
    <source>
        <dbReference type="ARBA" id="ARBA00022801"/>
    </source>
</evidence>
<dbReference type="PANTHER" id="PTHR43046:SF2">
    <property type="entry name" value="8-OXO-DGTP DIPHOSPHATASE-RELATED"/>
    <property type="match status" value="1"/>
</dbReference>
<feature type="region of interest" description="Disordered" evidence="3">
    <location>
        <begin position="140"/>
        <end position="159"/>
    </location>
</feature>
<dbReference type="Proteomes" id="UP001595829">
    <property type="component" value="Unassembled WGS sequence"/>
</dbReference>
<evidence type="ECO:0000256" key="3">
    <source>
        <dbReference type="SAM" id="MobiDB-lite"/>
    </source>
</evidence>
<comment type="cofactor">
    <cofactor evidence="1">
        <name>Mg(2+)</name>
        <dbReference type="ChEBI" id="CHEBI:18420"/>
    </cofactor>
</comment>
<organism evidence="5 6">
    <name type="scientific">Streptomyces coeruleoprunus</name>
    <dbReference type="NCBI Taxonomy" id="285563"/>
    <lineage>
        <taxon>Bacteria</taxon>
        <taxon>Bacillati</taxon>
        <taxon>Actinomycetota</taxon>
        <taxon>Actinomycetes</taxon>
        <taxon>Kitasatosporales</taxon>
        <taxon>Streptomycetaceae</taxon>
        <taxon>Streptomyces</taxon>
    </lineage>
</organism>
<evidence type="ECO:0000313" key="6">
    <source>
        <dbReference type="Proteomes" id="UP001595829"/>
    </source>
</evidence>